<dbReference type="PANTHER" id="PTHR30481">
    <property type="entry name" value="DNA ADENINE METHYLASE"/>
    <property type="match status" value="1"/>
</dbReference>
<keyword evidence="1 5" id="KW-0489">Methyltransferase</keyword>
<name>A0A1I3EHU2_9PLAN</name>
<dbReference type="STRING" id="1576369.SAMN05421753_104229"/>
<dbReference type="GO" id="GO:0009307">
    <property type="term" value="P:DNA restriction-modification system"/>
    <property type="evidence" value="ECO:0007669"/>
    <property type="project" value="InterPro"/>
</dbReference>
<evidence type="ECO:0000313" key="6">
    <source>
        <dbReference type="Proteomes" id="UP000199518"/>
    </source>
</evidence>
<evidence type="ECO:0000256" key="2">
    <source>
        <dbReference type="ARBA" id="ARBA00022679"/>
    </source>
</evidence>
<keyword evidence="2" id="KW-0808">Transferase</keyword>
<accession>A0A1I3EHU2</accession>
<dbReference type="Pfam" id="PF02086">
    <property type="entry name" value="MethyltransfD12"/>
    <property type="match status" value="1"/>
</dbReference>
<dbReference type="PRINTS" id="PR00505">
    <property type="entry name" value="D12N6MTFRASE"/>
</dbReference>
<dbReference type="GO" id="GO:0043565">
    <property type="term" value="F:sequence-specific DNA binding"/>
    <property type="evidence" value="ECO:0007669"/>
    <property type="project" value="TreeGrafter"/>
</dbReference>
<evidence type="ECO:0000256" key="3">
    <source>
        <dbReference type="ARBA" id="ARBA00022691"/>
    </source>
</evidence>
<proteinExistence type="predicted"/>
<dbReference type="Gene3D" id="3.40.50.150">
    <property type="entry name" value="Vaccinia Virus protein VP39"/>
    <property type="match status" value="2"/>
</dbReference>
<dbReference type="GO" id="GO:0009007">
    <property type="term" value="F:site-specific DNA-methyltransferase (adenine-specific) activity"/>
    <property type="evidence" value="ECO:0007669"/>
    <property type="project" value="UniProtKB-EC"/>
</dbReference>
<keyword evidence="6" id="KW-1185">Reference proteome</keyword>
<dbReference type="PANTHER" id="PTHR30481:SF4">
    <property type="entry name" value="SITE-SPECIFIC DNA-METHYLTRANSFERASE (ADENINE-SPECIFIC)"/>
    <property type="match status" value="1"/>
</dbReference>
<reference evidence="6" key="1">
    <citation type="submission" date="2016-10" db="EMBL/GenBank/DDBJ databases">
        <authorList>
            <person name="Varghese N."/>
            <person name="Submissions S."/>
        </authorList>
    </citation>
    <scope>NUCLEOTIDE SEQUENCE [LARGE SCALE GENOMIC DNA]</scope>
    <source>
        <strain evidence="6">DSM 26348</strain>
    </source>
</reference>
<dbReference type="InterPro" id="IPR012327">
    <property type="entry name" value="MeTrfase_D12"/>
</dbReference>
<evidence type="ECO:0000256" key="1">
    <source>
        <dbReference type="ARBA" id="ARBA00022603"/>
    </source>
</evidence>
<dbReference type="Proteomes" id="UP000199518">
    <property type="component" value="Unassembled WGS sequence"/>
</dbReference>
<dbReference type="EMBL" id="FOQD01000004">
    <property type="protein sequence ID" value="SFH98526.1"/>
    <property type="molecule type" value="Genomic_DNA"/>
</dbReference>
<evidence type="ECO:0000256" key="4">
    <source>
        <dbReference type="SAM" id="MobiDB-lite"/>
    </source>
</evidence>
<organism evidence="5 6">
    <name type="scientific">Planctomicrobium piriforme</name>
    <dbReference type="NCBI Taxonomy" id="1576369"/>
    <lineage>
        <taxon>Bacteria</taxon>
        <taxon>Pseudomonadati</taxon>
        <taxon>Planctomycetota</taxon>
        <taxon>Planctomycetia</taxon>
        <taxon>Planctomycetales</taxon>
        <taxon>Planctomycetaceae</taxon>
        <taxon>Planctomicrobium</taxon>
    </lineage>
</organism>
<dbReference type="GO" id="GO:0006298">
    <property type="term" value="P:mismatch repair"/>
    <property type="evidence" value="ECO:0007669"/>
    <property type="project" value="TreeGrafter"/>
</dbReference>
<dbReference type="SUPFAM" id="SSF53335">
    <property type="entry name" value="S-adenosyl-L-methionine-dependent methyltransferases"/>
    <property type="match status" value="1"/>
</dbReference>
<dbReference type="GO" id="GO:0032259">
    <property type="term" value="P:methylation"/>
    <property type="evidence" value="ECO:0007669"/>
    <property type="project" value="UniProtKB-KW"/>
</dbReference>
<feature type="region of interest" description="Disordered" evidence="4">
    <location>
        <begin position="280"/>
        <end position="306"/>
    </location>
</feature>
<dbReference type="InterPro" id="IPR029063">
    <property type="entry name" value="SAM-dependent_MTases_sf"/>
</dbReference>
<dbReference type="AlphaFoldDB" id="A0A1I3EHU2"/>
<keyword evidence="3" id="KW-0949">S-adenosyl-L-methionine</keyword>
<protein>
    <submittedName>
        <fullName evidence="5">DNA adenine methylase</fullName>
    </submittedName>
</protein>
<dbReference type="GO" id="GO:1904047">
    <property type="term" value="F:S-adenosyl-L-methionine binding"/>
    <property type="evidence" value="ECO:0007669"/>
    <property type="project" value="TreeGrafter"/>
</dbReference>
<evidence type="ECO:0000313" key="5">
    <source>
        <dbReference type="EMBL" id="SFH98526.1"/>
    </source>
</evidence>
<gene>
    <name evidence="5" type="ORF">SAMN05421753_104229</name>
</gene>
<sequence>MTKDMKIKAIAPWFGGKRTMAPLVVHELGKHTQYFEPFCGSMAVLFAKEPSQKETVNDLHGDLVNLAGCLQNEHDAVWLYDRCQRTLFSEGLLNDARAYFDEQPPEVDNCGNNRERAYWYFLASWMGRNGTAGTARLDYQIAVRWTKNGGSPTVRFRNALESLPAWHNRLKNVVILQRDAFKIIDRFEDCTGTAIYADPPYHAITRSKGAIKNGRGGKYLHEFDHSDGMFGDDHTRLAEVLRGYRKARVVVSYYDCQRIRELYDGWTFVECYRQKHLHAQNGRGARPKQAPEILIVNGPSNGALPQ</sequence>